<comment type="caution">
    <text evidence="3">Lacks conserved residue(s) required for the propagation of feature annotation.</text>
</comment>
<evidence type="ECO:0000313" key="7">
    <source>
        <dbReference type="EMBL" id="TDQ65598.1"/>
    </source>
</evidence>
<evidence type="ECO:0000256" key="3">
    <source>
        <dbReference type="HAMAP-Rule" id="MF_01812"/>
    </source>
</evidence>
<dbReference type="InterPro" id="IPR022902">
    <property type="entry name" value="NAcTrfase_Eis"/>
</dbReference>
<feature type="active site" description="Proton donor" evidence="3">
    <location>
        <position position="137"/>
    </location>
</feature>
<dbReference type="Gene3D" id="3.40.630.30">
    <property type="match status" value="2"/>
</dbReference>
<dbReference type="InterPro" id="IPR036527">
    <property type="entry name" value="SCP2_sterol-bd_dom_sf"/>
</dbReference>
<evidence type="ECO:0000259" key="6">
    <source>
        <dbReference type="Pfam" id="PF17668"/>
    </source>
</evidence>
<proteinExistence type="inferred from homology"/>
<dbReference type="EMBL" id="SNYO01000001">
    <property type="protein sequence ID" value="TDQ65598.1"/>
    <property type="molecule type" value="Genomic_DNA"/>
</dbReference>
<dbReference type="InterPro" id="IPR025559">
    <property type="entry name" value="Eis_dom"/>
</dbReference>
<feature type="domain" description="Enhanced intracellular survival protein" evidence="5">
    <location>
        <begin position="315"/>
        <end position="414"/>
    </location>
</feature>
<comment type="caution">
    <text evidence="7">The sequence shown here is derived from an EMBL/GenBank/DDBJ whole genome shotgun (WGS) entry which is preliminary data.</text>
</comment>
<dbReference type="Gene3D" id="3.30.1050.10">
    <property type="entry name" value="SCP2 sterol-binding domain"/>
    <property type="match status" value="1"/>
</dbReference>
<dbReference type="PANTHER" id="PTHR37817:SF1">
    <property type="entry name" value="N-ACETYLTRANSFERASE EIS"/>
    <property type="match status" value="1"/>
</dbReference>
<dbReference type="Proteomes" id="UP000295705">
    <property type="component" value="Unassembled WGS sequence"/>
</dbReference>
<dbReference type="OrthoDB" id="8399956at2"/>
<evidence type="ECO:0000256" key="1">
    <source>
        <dbReference type="ARBA" id="ARBA00022679"/>
    </source>
</evidence>
<accession>A0A4V3DB86</accession>
<evidence type="ECO:0000256" key="4">
    <source>
        <dbReference type="SAM" id="MobiDB-lite"/>
    </source>
</evidence>
<dbReference type="InterPro" id="IPR016181">
    <property type="entry name" value="Acyl_CoA_acyltransferase"/>
</dbReference>
<gene>
    <name evidence="7" type="ORF">EV188_101850</name>
</gene>
<dbReference type="GO" id="GO:0034069">
    <property type="term" value="F:aminoglycoside N-acetyltransferase activity"/>
    <property type="evidence" value="ECO:0007669"/>
    <property type="project" value="TreeGrafter"/>
</dbReference>
<keyword evidence="8" id="KW-1185">Reference proteome</keyword>
<dbReference type="PANTHER" id="PTHR37817">
    <property type="entry name" value="N-ACETYLTRANSFERASE EIS"/>
    <property type="match status" value="1"/>
</dbReference>
<sequence length="419" mass="44411">MSTPAGGWQVHRLVPSGTEGAPDADTATWIRAMSAAFLGGRPTPETIAAQASMMAGQRLRGVYEPGDTAPVATLRSWDARMSVPGGEVAADAITSIGVRSTHRRRGLLRAVLVDDLAEASRAGTPVAALTSTQGSLYERFGFGLATWTRALTVDTHAATFRDPDPTGRLRTLDPAGFAAASAPVQDRARRRHPGSIDRSAASWNALVTGGVYDDSPRYAIGWSDATGRPAGYVVYGVAEGWWSTGSARIAVHDLQATTPESYRELWRHLCSLDLVGTVSWSDASVDEPLPWLLADPRAVETGTSREMLWLRILDVPAAFGARRYPVTERIVLAVDDPAGYAAGTWLLDAGDPVEPKVVATTAEPDVALDAAALGSVYLGGVDPRVLARAGRLSERTPGAAGRLARLLAAPSVPWNGIRF</sequence>
<evidence type="ECO:0000259" key="5">
    <source>
        <dbReference type="Pfam" id="PF13530"/>
    </source>
</evidence>
<dbReference type="Pfam" id="PF17668">
    <property type="entry name" value="Acetyltransf_17"/>
    <property type="match status" value="1"/>
</dbReference>
<feature type="domain" description="Eis-like acetyltransferase" evidence="6">
    <location>
        <begin position="194"/>
        <end position="312"/>
    </location>
</feature>
<feature type="binding site" evidence="3">
    <location>
        <begin position="96"/>
        <end position="98"/>
    </location>
    <ligand>
        <name>acetyl-CoA</name>
        <dbReference type="ChEBI" id="CHEBI:57288"/>
    </ligand>
</feature>
<comment type="subunit">
    <text evidence="3">Homohexamer; trimer of dimers.</text>
</comment>
<reference evidence="7 8" key="1">
    <citation type="submission" date="2019-03" db="EMBL/GenBank/DDBJ databases">
        <title>Genomic Encyclopedia of Type Strains, Phase IV (KMG-IV): sequencing the most valuable type-strain genomes for metagenomic binning, comparative biology and taxonomic classification.</title>
        <authorList>
            <person name="Goeker M."/>
        </authorList>
    </citation>
    <scope>NUCLEOTIDE SEQUENCE [LARGE SCALE GENOMIC DNA]</scope>
    <source>
        <strain evidence="7 8">DSM 45775</strain>
    </source>
</reference>
<dbReference type="NCBIfam" id="NF002367">
    <property type="entry name" value="PRK01346.1-4"/>
    <property type="match status" value="1"/>
</dbReference>
<dbReference type="Pfam" id="PF13530">
    <property type="entry name" value="SCP2_2"/>
    <property type="match status" value="1"/>
</dbReference>
<dbReference type="HAMAP" id="MF_01812">
    <property type="entry name" value="Eis"/>
    <property type="match status" value="1"/>
</dbReference>
<evidence type="ECO:0000256" key="2">
    <source>
        <dbReference type="ARBA" id="ARBA00023315"/>
    </source>
</evidence>
<keyword evidence="2 3" id="KW-0012">Acyltransferase</keyword>
<keyword evidence="1 3" id="KW-0808">Transferase</keyword>
<feature type="binding site" evidence="3">
    <location>
        <begin position="104"/>
        <end position="109"/>
    </location>
    <ligand>
        <name>acetyl-CoA</name>
        <dbReference type="ChEBI" id="CHEBI:57288"/>
    </ligand>
</feature>
<dbReference type="SUPFAM" id="SSF55729">
    <property type="entry name" value="Acyl-CoA N-acyltransferases (Nat)"/>
    <property type="match status" value="1"/>
</dbReference>
<dbReference type="SUPFAM" id="SSF55718">
    <property type="entry name" value="SCP-like"/>
    <property type="match status" value="1"/>
</dbReference>
<evidence type="ECO:0000313" key="8">
    <source>
        <dbReference type="Proteomes" id="UP000295705"/>
    </source>
</evidence>
<name>A0A4V3DB86_9PSEU</name>
<feature type="active site" description="Proton acceptor; via carboxylate" evidence="3">
    <location>
        <position position="419"/>
    </location>
</feature>
<dbReference type="Pfam" id="PF13527">
    <property type="entry name" value="Acetyltransf_9"/>
    <property type="match status" value="1"/>
</dbReference>
<feature type="region of interest" description="Disordered" evidence="4">
    <location>
        <begin position="1"/>
        <end position="23"/>
    </location>
</feature>
<dbReference type="InterPro" id="IPR051554">
    <property type="entry name" value="Acetyltransferase_Eis"/>
</dbReference>
<dbReference type="GO" id="GO:0030649">
    <property type="term" value="P:aminoglycoside antibiotic catabolic process"/>
    <property type="evidence" value="ECO:0007669"/>
    <property type="project" value="TreeGrafter"/>
</dbReference>
<comment type="similarity">
    <text evidence="3">Belongs to the acetyltransferase Eis family.</text>
</comment>
<dbReference type="InterPro" id="IPR041380">
    <property type="entry name" value="Acetyltransf_17"/>
</dbReference>
<dbReference type="RefSeq" id="WP_133824932.1">
    <property type="nucleotide sequence ID" value="NZ_BAABHR010000063.1"/>
</dbReference>
<dbReference type="AlphaFoldDB" id="A0A4V3DB86"/>
<protein>
    <submittedName>
        <fullName evidence="7">Putative acetyltransferase</fullName>
    </submittedName>
</protein>
<organism evidence="7 8">
    <name type="scientific">Actinomycetospora succinea</name>
    <dbReference type="NCBI Taxonomy" id="663603"/>
    <lineage>
        <taxon>Bacteria</taxon>
        <taxon>Bacillati</taxon>
        <taxon>Actinomycetota</taxon>
        <taxon>Actinomycetes</taxon>
        <taxon>Pseudonocardiales</taxon>
        <taxon>Pseudonocardiaceae</taxon>
        <taxon>Actinomycetospora</taxon>
    </lineage>
</organism>